<proteinExistence type="predicted"/>
<organism evidence="1 2">
    <name type="scientific">Yaniella flava</name>
    <dbReference type="NCBI Taxonomy" id="287930"/>
    <lineage>
        <taxon>Bacteria</taxon>
        <taxon>Bacillati</taxon>
        <taxon>Actinomycetota</taxon>
        <taxon>Actinomycetes</taxon>
        <taxon>Micrococcales</taxon>
        <taxon>Micrococcaceae</taxon>
        <taxon>Yaniella</taxon>
    </lineage>
</organism>
<accession>A0ABN2U8M9</accession>
<name>A0ABN2U8M9_9MICC</name>
<comment type="caution">
    <text evidence="1">The sequence shown here is derived from an EMBL/GenBank/DDBJ whole genome shotgun (WGS) entry which is preliminary data.</text>
</comment>
<sequence length="401" mass="45045">MTVISKNSVRQKPTTPSTVDDIVSQVARNVLIGEQSESHGRSQILSCLMGSQAITAMVDLCRRRMPASGEVMLDAVRSECERRLKSKVLTDDGTGVDLLTFTSASATGWAERFLKSGANWIFSNATRTVREDATDPHFMSTTDIYGSDSTTLTSSAIHREVYAWLEEATSTRKKLNPARSAVALRVIYGLPDVIRPDPRTRQRIVTKLNNDPISAYQAARYQLYIVLGRPVPKDRLDHDMMALWDDYTPDQLHRLISTQMLAPSQIAIPGCADFLRPSQKEIKAFTGRVMQAAGKTSKQQRDIIRQSLTGFIETEFSLHQLTGAAHKKTLAQRTEHQQRYRKHFHELNQATASLKTRLGATPMQVYRTMFTLAEPMIHEYQVSDEFHVFTTTDNAPQEVAS</sequence>
<evidence type="ECO:0000313" key="2">
    <source>
        <dbReference type="Proteomes" id="UP001501461"/>
    </source>
</evidence>
<protein>
    <submittedName>
        <fullName evidence="1">Uncharacterized protein</fullName>
    </submittedName>
</protein>
<dbReference type="Proteomes" id="UP001501461">
    <property type="component" value="Unassembled WGS sequence"/>
</dbReference>
<dbReference type="RefSeq" id="WP_343956437.1">
    <property type="nucleotide sequence ID" value="NZ_BAAAMN010000014.1"/>
</dbReference>
<reference evidence="1 2" key="1">
    <citation type="journal article" date="2019" name="Int. J. Syst. Evol. Microbiol.">
        <title>The Global Catalogue of Microorganisms (GCM) 10K type strain sequencing project: providing services to taxonomists for standard genome sequencing and annotation.</title>
        <authorList>
            <consortium name="The Broad Institute Genomics Platform"/>
            <consortium name="The Broad Institute Genome Sequencing Center for Infectious Disease"/>
            <person name="Wu L."/>
            <person name="Ma J."/>
        </authorList>
    </citation>
    <scope>NUCLEOTIDE SEQUENCE [LARGE SCALE GENOMIC DNA]</scope>
    <source>
        <strain evidence="1 2">JCM 13595</strain>
    </source>
</reference>
<gene>
    <name evidence="1" type="ORF">GCM10009720_09240</name>
</gene>
<dbReference type="EMBL" id="BAAAMN010000014">
    <property type="protein sequence ID" value="GAA2031123.1"/>
    <property type="molecule type" value="Genomic_DNA"/>
</dbReference>
<evidence type="ECO:0000313" key="1">
    <source>
        <dbReference type="EMBL" id="GAA2031123.1"/>
    </source>
</evidence>
<keyword evidence="2" id="KW-1185">Reference proteome</keyword>